<feature type="domain" description="C2H2-type" evidence="9">
    <location>
        <begin position="1255"/>
        <end position="1282"/>
    </location>
</feature>
<dbReference type="GO" id="GO:0008270">
    <property type="term" value="F:zinc ion binding"/>
    <property type="evidence" value="ECO:0007669"/>
    <property type="project" value="UniProtKB-KW"/>
</dbReference>
<dbReference type="FunFam" id="3.30.160.60:FF:000630">
    <property type="entry name" value="Zinc finger protein 180"/>
    <property type="match status" value="1"/>
</dbReference>
<dbReference type="SMART" id="SM00355">
    <property type="entry name" value="ZnF_C2H2"/>
    <property type="match status" value="49"/>
</dbReference>
<accession>A0AAW1LHJ0</accession>
<dbReference type="FunFam" id="3.30.160.60:FF:000100">
    <property type="entry name" value="Zinc finger 45-like"/>
    <property type="match status" value="2"/>
</dbReference>
<dbReference type="Pfam" id="PF00096">
    <property type="entry name" value="zf-C2H2"/>
    <property type="match status" value="9"/>
</dbReference>
<evidence type="ECO:0000256" key="8">
    <source>
        <dbReference type="SAM" id="MobiDB-lite"/>
    </source>
</evidence>
<dbReference type="PANTHER" id="PTHR24376">
    <property type="entry name" value="ZINC FINGER PROTEIN"/>
    <property type="match status" value="1"/>
</dbReference>
<keyword evidence="5" id="KW-0862">Zinc</keyword>
<feature type="domain" description="C2H2-type" evidence="9">
    <location>
        <begin position="1432"/>
        <end position="1459"/>
    </location>
</feature>
<evidence type="ECO:0000256" key="3">
    <source>
        <dbReference type="ARBA" id="ARBA00022737"/>
    </source>
</evidence>
<feature type="domain" description="C2H2-type" evidence="9">
    <location>
        <begin position="1680"/>
        <end position="1703"/>
    </location>
</feature>
<feature type="domain" description="C2H2-type" evidence="9">
    <location>
        <begin position="675"/>
        <end position="702"/>
    </location>
</feature>
<evidence type="ECO:0000256" key="1">
    <source>
        <dbReference type="ARBA" id="ARBA00004123"/>
    </source>
</evidence>
<feature type="domain" description="C2H2-type" evidence="9">
    <location>
        <begin position="1401"/>
        <end position="1424"/>
    </location>
</feature>
<keyword evidence="3" id="KW-0677">Repeat</keyword>
<feature type="domain" description="C2H2-type" evidence="9">
    <location>
        <begin position="794"/>
        <end position="822"/>
    </location>
</feature>
<feature type="domain" description="C2H2-type" evidence="9">
    <location>
        <begin position="317"/>
        <end position="344"/>
    </location>
</feature>
<dbReference type="GO" id="GO:0005634">
    <property type="term" value="C:nucleus"/>
    <property type="evidence" value="ECO:0007669"/>
    <property type="project" value="UniProtKB-SubCell"/>
</dbReference>
<evidence type="ECO:0000256" key="4">
    <source>
        <dbReference type="ARBA" id="ARBA00022771"/>
    </source>
</evidence>
<feature type="domain" description="C2H2-type" evidence="9">
    <location>
        <begin position="2006"/>
        <end position="2033"/>
    </location>
</feature>
<feature type="domain" description="C2H2-type" evidence="9">
    <location>
        <begin position="968"/>
        <end position="995"/>
    </location>
</feature>
<reference evidence="10 11" key="1">
    <citation type="journal article" date="2024" name="BMC Genomics">
        <title>De novo assembly and annotation of Popillia japonica's genome with initial clues to its potential as an invasive pest.</title>
        <authorList>
            <person name="Cucini C."/>
            <person name="Boschi S."/>
            <person name="Funari R."/>
            <person name="Cardaioli E."/>
            <person name="Iannotti N."/>
            <person name="Marturano G."/>
            <person name="Paoli F."/>
            <person name="Bruttini M."/>
            <person name="Carapelli A."/>
            <person name="Frati F."/>
            <person name="Nardi F."/>
        </authorList>
    </citation>
    <scope>NUCLEOTIDE SEQUENCE [LARGE SCALE GENOMIC DNA]</scope>
    <source>
        <strain evidence="10">DMR45628</strain>
    </source>
</reference>
<feature type="domain" description="C2H2-type" evidence="9">
    <location>
        <begin position="506"/>
        <end position="533"/>
    </location>
</feature>
<feature type="domain" description="C2H2-type" evidence="9">
    <location>
        <begin position="994"/>
        <end position="1021"/>
    </location>
</feature>
<feature type="domain" description="C2H2-type" evidence="9">
    <location>
        <begin position="450"/>
        <end position="477"/>
    </location>
</feature>
<dbReference type="Gene3D" id="3.30.160.60">
    <property type="entry name" value="Classic Zinc Finger"/>
    <property type="match status" value="25"/>
</dbReference>
<feature type="domain" description="C2H2-type" evidence="9">
    <location>
        <begin position="1051"/>
        <end position="1078"/>
    </location>
</feature>
<feature type="domain" description="C2H2-type" evidence="9">
    <location>
        <begin position="827"/>
        <end position="854"/>
    </location>
</feature>
<evidence type="ECO:0000256" key="5">
    <source>
        <dbReference type="ARBA" id="ARBA00022833"/>
    </source>
</evidence>
<feature type="domain" description="C2H2-type" evidence="9">
    <location>
        <begin position="2068"/>
        <end position="2094"/>
    </location>
</feature>
<feature type="domain" description="C2H2-type" evidence="9">
    <location>
        <begin position="1140"/>
        <end position="1164"/>
    </location>
</feature>
<feature type="domain" description="C2H2-type" evidence="9">
    <location>
        <begin position="1113"/>
        <end position="1140"/>
    </location>
</feature>
<feature type="domain" description="C2H2-type" evidence="9">
    <location>
        <begin position="759"/>
        <end position="782"/>
    </location>
</feature>
<dbReference type="SUPFAM" id="SSF57667">
    <property type="entry name" value="beta-beta-alpha zinc fingers"/>
    <property type="match status" value="19"/>
</dbReference>
<protein>
    <submittedName>
        <fullName evidence="10">Zinc finger, C2H2 type</fullName>
    </submittedName>
</protein>
<evidence type="ECO:0000313" key="11">
    <source>
        <dbReference type="Proteomes" id="UP001458880"/>
    </source>
</evidence>
<keyword evidence="11" id="KW-1185">Reference proteome</keyword>
<evidence type="ECO:0000256" key="6">
    <source>
        <dbReference type="ARBA" id="ARBA00023242"/>
    </source>
</evidence>
<dbReference type="Pfam" id="PF13912">
    <property type="entry name" value="zf-C2H2_6"/>
    <property type="match status" value="2"/>
</dbReference>
<feature type="domain" description="C2H2-type" evidence="9">
    <location>
        <begin position="1079"/>
        <end position="1107"/>
    </location>
</feature>
<dbReference type="PROSITE" id="PS50157">
    <property type="entry name" value="ZINC_FINGER_C2H2_2"/>
    <property type="match status" value="35"/>
</dbReference>
<dbReference type="InterPro" id="IPR036236">
    <property type="entry name" value="Znf_C2H2_sf"/>
</dbReference>
<feature type="domain" description="C2H2-type" evidence="9">
    <location>
        <begin position="534"/>
        <end position="557"/>
    </location>
</feature>
<dbReference type="InterPro" id="IPR013087">
    <property type="entry name" value="Znf_C2H2_type"/>
</dbReference>
<feature type="domain" description="C2H2-type" evidence="9">
    <location>
        <begin position="1460"/>
        <end position="1487"/>
    </location>
</feature>
<feature type="domain" description="C2H2-type" evidence="9">
    <location>
        <begin position="1310"/>
        <end position="1338"/>
    </location>
</feature>
<sequence length="2094" mass="242192">MRANCQSSIQADSQVPDPGGPEDFTSRDGLYQENVFTTFNYQQDIVSQEVDDTMQSKYYLMMKNAPELPDNNLLENAVAQLNDSDSDLLNLLVAEEDILRDITENDQFEQLINNTVIGNTNEYAMEDGLGENITELIKIKENDLSEICDNVPPPTRTIESSTNISTNKADSAGFKCNYCEKKCPTKKLLKNHVMIHTGLRPFSCDICNKTFRHNYEVKVHKKTHNQPTFQCDICSKMFIHKSHLTAHRKKHLGDYAAVCDLCNKGFITQSSYNHHVKVKHDKAMHVCEECGSKLSSLSALKEHKLIHQPDYREKRSHVCEFCGKSYLNNRHLRSHLKSHTEANDYSCNICGKTLTTKSNLRKHIANHGNDKKFHLRKDFDDQIQFASNNCALEQEHYKTESLDAEADTHEIIEIKSESDDSELENQSDALSTFSGSDYKLKKKRAVTEAIQCEICDDTFRNALDFGLHSMVHSTDNKYHCFVCGYSNAILIQFMNHLRSHDGIARHKCELCDKSFAVSTHAAEHKYIHTGEKPFRCDICGKHFVFSRFLSSHRRSQHWEIVTGTPLVKYDCKICNKHYTSSTGLKRHQSSKHYEVNGCEFLDNNQIKVIMNDLAIPDVSNSIDVQIKYEPQEYPDNIEENDSKDFDLQDEEDLLTRLRRLRDREKDMKMRSTEAIQCEVCDKTFKNSLDFGLHSIKHSADKKYHCFMCKYASGSLYHFEMHIKAHEGNTKYKCEICNKAFTVSTHAAEHKYFHTGEKPFQCEICGKHFMFSWFLTSHRRSQHWEIMTGTPLVKYDCTICNKHYTSSTGLKRHQSSKHYDPEKTAGSVLCDVCGKRLASMEKLKFHSRIHTGYFPDCFQPIVTIDEIDTCATSTSDDKIRKSKRNLRKNKTPQNSKMTQDIGDNDALLEPYEIKSEVLDDEPTIIEQKFKCRICKTSKMMPLEDFKKHYKSLHKDKRLPRAARTPLVMHSCDVCSKNFKSLRNLNEHMDTHNNQYDCEECNESFKKILPYTLHKRVHSMDDLFRCIFCDFSTEHVSDITSHLNMKHETNHRYICKICNKGFDVLTWFKEHDNFHSGVKPFKCGYCGKSFLYSRYLSAHKNSMHKEEMTGISSIHECGICKKQYQHKNSLKLHMNVHTGNFSICDICGKQLSSKEKLKFHLRIHTGLVFKNYGQLAIFVPENEISERDEEDGGESTEVIILSGDPNIDNSFIIPDEDPPNDERYAKKIPKEESIVCSECGKLVRYKHYDKHIKSHRYKCTQCPETFGTERAYETHAEIHSNDSFTCLICNINFGSAVAFSIHNQKHSGFGVYKCPLCHFETTTKSSMKPHIKLMHTKDYKRVCEICGKGFLNNAAYTDHMTLHLGEKKHKCEYCDKKFVLKRYLGIHKKLNHKDIIDGVEELYACQVCSRTFKFEKSLVRHLSCIHDIGTSKRVPCPVCHKIIANNYGLKIHMRTHSGEKPYNCELCDAKFARTKYLQRHMAKHMLDKFDELKYSEILSSVTVELTERKPLKDIKPFRNKSKSSACDKKWSCKKCTDLFSTVRQLRKHRKETHRRNVNINRYNFSYNQPEGIYSCNNCAKKSRCQEEMEDHVQTHEPYVCTVCNCEFYSLYKFSVHNQSHDSSCFKCPLCDYQTGRKTAILRHINTNHLNKYIYNCNICGKGFEDAANFRDHQNGHAGAKAFSCIVCQKEFPFNRYLLAHQKRNHMVTIDGVLLPNQCAVCKRILSKPSNLEKHMVQHDAAFLAATHHLCDICGKENWKKKLPNIDIIPVENVKVEFNSFERNSDEDDDLLYEDFAPVQTAMYKLPSNSDEDDDLLYEDFAPVQTAMYKLPSGYVNPFNYSNLKAKSVPRKNRQPEVGNRKWTCIICGDVAAGPEVGNRKWTCIICGDVAAGKEALIDHYEIHRINKETKVMETFVNDTEYFNCAICGQEFTSLKTYERHFDAKHGERNYTCFTCQKVYKDAFQLSIHNYMCHPEDTYAYQCVFCDFKTAFRANLKDHLQQHEASCKLKCEICGKGFENESNYDEHKSMHGNTASFSCDVCGDTFPYTQHLINHKKEAHPEIFGDNLNQNECHICNKKFAHKKSLILHIRGHTGLQ</sequence>
<evidence type="ECO:0000313" key="10">
    <source>
        <dbReference type="EMBL" id="KAK9736183.1"/>
    </source>
</evidence>
<feature type="domain" description="C2H2-type" evidence="9">
    <location>
        <begin position="174"/>
        <end position="201"/>
    </location>
</feature>
<feature type="domain" description="C2H2-type" evidence="9">
    <location>
        <begin position="1652"/>
        <end position="1679"/>
    </location>
</feature>
<feature type="domain" description="C2H2-type" evidence="9">
    <location>
        <begin position="345"/>
        <end position="372"/>
    </location>
</feature>
<feature type="domain" description="C2H2-type" evidence="9">
    <location>
        <begin position="285"/>
        <end position="312"/>
    </location>
</feature>
<keyword evidence="6" id="KW-0539">Nucleus</keyword>
<keyword evidence="4 7" id="KW-0863">Zinc-finger</keyword>
<feature type="domain" description="C2H2-type" evidence="9">
    <location>
        <begin position="2034"/>
        <end position="2057"/>
    </location>
</feature>
<dbReference type="FunFam" id="3.30.160.60:FF:000446">
    <property type="entry name" value="Zinc finger protein"/>
    <property type="match status" value="1"/>
</dbReference>
<dbReference type="Proteomes" id="UP001458880">
    <property type="component" value="Unassembled WGS sequence"/>
</dbReference>
<proteinExistence type="predicted"/>
<gene>
    <name evidence="10" type="ORF">QE152_g12710</name>
</gene>
<feature type="domain" description="C2H2-type" evidence="9">
    <location>
        <begin position="1339"/>
        <end position="1366"/>
    </location>
</feature>
<dbReference type="PANTHER" id="PTHR24376:SF235">
    <property type="entry name" value="C2H2-TYPE DOMAIN-CONTAINING PROTEIN"/>
    <property type="match status" value="1"/>
</dbReference>
<feature type="domain" description="C2H2-type" evidence="9">
    <location>
        <begin position="569"/>
        <end position="592"/>
    </location>
</feature>
<feature type="domain" description="C2H2-type" evidence="9">
    <location>
        <begin position="1528"/>
        <end position="1551"/>
    </location>
</feature>
<feature type="domain" description="C2H2-type" evidence="9">
    <location>
        <begin position="731"/>
        <end position="758"/>
    </location>
</feature>
<keyword evidence="2" id="KW-0479">Metal-binding</keyword>
<comment type="subcellular location">
    <subcellularLocation>
        <location evidence="1">Nucleus</location>
    </subcellularLocation>
</comment>
<evidence type="ECO:0000256" key="7">
    <source>
        <dbReference type="PROSITE-ProRule" id="PRU00042"/>
    </source>
</evidence>
<feature type="domain" description="C2H2-type" evidence="9">
    <location>
        <begin position="1920"/>
        <end position="1947"/>
    </location>
</feature>
<comment type="caution">
    <text evidence="10">The sequence shown here is derived from an EMBL/GenBank/DDBJ whole genome shotgun (WGS) entry which is preliminary data.</text>
</comment>
<name>A0AAW1LHJ0_POPJA</name>
<dbReference type="FunFam" id="3.30.160.60:FF:002343">
    <property type="entry name" value="Zinc finger protein 33A"/>
    <property type="match status" value="1"/>
</dbReference>
<dbReference type="EMBL" id="JASPKY010000117">
    <property type="protein sequence ID" value="KAK9736183.1"/>
    <property type="molecule type" value="Genomic_DNA"/>
</dbReference>
<evidence type="ECO:0000256" key="2">
    <source>
        <dbReference type="ARBA" id="ARBA00022723"/>
    </source>
</evidence>
<organism evidence="10 11">
    <name type="scientific">Popillia japonica</name>
    <name type="common">Japanese beetle</name>
    <dbReference type="NCBI Taxonomy" id="7064"/>
    <lineage>
        <taxon>Eukaryota</taxon>
        <taxon>Metazoa</taxon>
        <taxon>Ecdysozoa</taxon>
        <taxon>Arthropoda</taxon>
        <taxon>Hexapoda</taxon>
        <taxon>Insecta</taxon>
        <taxon>Pterygota</taxon>
        <taxon>Neoptera</taxon>
        <taxon>Endopterygota</taxon>
        <taxon>Coleoptera</taxon>
        <taxon>Polyphaga</taxon>
        <taxon>Scarabaeiformia</taxon>
        <taxon>Scarabaeidae</taxon>
        <taxon>Rutelinae</taxon>
        <taxon>Popillia</taxon>
    </lineage>
</organism>
<feature type="domain" description="C2H2-type" evidence="9">
    <location>
        <begin position="1367"/>
        <end position="1390"/>
    </location>
</feature>
<feature type="compositionally biased region" description="Polar residues" evidence="8">
    <location>
        <begin position="1"/>
        <end position="13"/>
    </location>
</feature>
<feature type="region of interest" description="Disordered" evidence="8">
    <location>
        <begin position="1"/>
        <end position="26"/>
    </location>
</feature>
<feature type="domain" description="C2H2-type" evidence="9">
    <location>
        <begin position="202"/>
        <end position="229"/>
    </location>
</feature>
<dbReference type="GO" id="GO:0006355">
    <property type="term" value="P:regulation of DNA-templated transcription"/>
    <property type="evidence" value="ECO:0007669"/>
    <property type="project" value="UniProtKB-ARBA"/>
</dbReference>
<evidence type="ECO:0000259" key="9">
    <source>
        <dbReference type="PROSITE" id="PS50157"/>
    </source>
</evidence>
<dbReference type="PROSITE" id="PS00028">
    <property type="entry name" value="ZINC_FINGER_C2H2_1"/>
    <property type="match status" value="39"/>
</dbReference>
<feature type="domain" description="C2H2-type" evidence="9">
    <location>
        <begin position="229"/>
        <end position="256"/>
    </location>
</feature>